<dbReference type="AlphaFoldDB" id="A0A852ZTR7"/>
<dbReference type="Pfam" id="PF13377">
    <property type="entry name" value="Peripla_BP_3"/>
    <property type="match status" value="1"/>
</dbReference>
<dbReference type="GO" id="GO:0000976">
    <property type="term" value="F:transcription cis-regulatory region binding"/>
    <property type="evidence" value="ECO:0007669"/>
    <property type="project" value="TreeGrafter"/>
</dbReference>
<keyword evidence="3" id="KW-0804">Transcription</keyword>
<dbReference type="Gene3D" id="1.10.260.40">
    <property type="entry name" value="lambda repressor-like DNA-binding domains"/>
    <property type="match status" value="1"/>
</dbReference>
<dbReference type="PANTHER" id="PTHR30146">
    <property type="entry name" value="LACI-RELATED TRANSCRIPTIONAL REPRESSOR"/>
    <property type="match status" value="1"/>
</dbReference>
<protein>
    <submittedName>
        <fullName evidence="6">LacI family transcriptional regulator</fullName>
    </submittedName>
</protein>
<keyword evidence="2" id="KW-0238">DNA-binding</keyword>
<dbReference type="PROSITE" id="PS00356">
    <property type="entry name" value="HTH_LACI_1"/>
    <property type="match status" value="1"/>
</dbReference>
<dbReference type="CDD" id="cd06267">
    <property type="entry name" value="PBP1_LacI_sugar_binding-like"/>
    <property type="match status" value="1"/>
</dbReference>
<dbReference type="CDD" id="cd01392">
    <property type="entry name" value="HTH_LacI"/>
    <property type="match status" value="1"/>
</dbReference>
<keyword evidence="7" id="KW-1185">Reference proteome</keyword>
<dbReference type="PANTHER" id="PTHR30146:SF153">
    <property type="entry name" value="LACTOSE OPERON REPRESSOR"/>
    <property type="match status" value="1"/>
</dbReference>
<dbReference type="SUPFAM" id="SSF47413">
    <property type="entry name" value="lambda repressor-like DNA-binding domains"/>
    <property type="match status" value="1"/>
</dbReference>
<dbReference type="PROSITE" id="PS50932">
    <property type="entry name" value="HTH_LACI_2"/>
    <property type="match status" value="1"/>
</dbReference>
<reference evidence="6 7" key="1">
    <citation type="submission" date="2020-07" db="EMBL/GenBank/DDBJ databases">
        <title>Sequencing the genomes of 1000 actinobacteria strains.</title>
        <authorList>
            <person name="Klenk H.-P."/>
        </authorList>
    </citation>
    <scope>NUCLEOTIDE SEQUENCE [LARGE SCALE GENOMIC DNA]</scope>
    <source>
        <strain evidence="6 7">DSM 42178</strain>
    </source>
</reference>
<feature type="domain" description="HTH lacI-type" evidence="5">
    <location>
        <begin position="43"/>
        <end position="97"/>
    </location>
</feature>
<organism evidence="6 7">
    <name type="scientific">Allostreptomyces psammosilenae</name>
    <dbReference type="NCBI Taxonomy" id="1892865"/>
    <lineage>
        <taxon>Bacteria</taxon>
        <taxon>Bacillati</taxon>
        <taxon>Actinomycetota</taxon>
        <taxon>Actinomycetes</taxon>
        <taxon>Kitasatosporales</taxon>
        <taxon>Streptomycetaceae</taxon>
        <taxon>Allostreptomyces</taxon>
    </lineage>
</organism>
<dbReference type="InterPro" id="IPR028082">
    <property type="entry name" value="Peripla_BP_I"/>
</dbReference>
<dbReference type="GO" id="GO:0003700">
    <property type="term" value="F:DNA-binding transcription factor activity"/>
    <property type="evidence" value="ECO:0007669"/>
    <property type="project" value="TreeGrafter"/>
</dbReference>
<evidence type="ECO:0000256" key="1">
    <source>
        <dbReference type="ARBA" id="ARBA00023015"/>
    </source>
</evidence>
<evidence type="ECO:0000313" key="7">
    <source>
        <dbReference type="Proteomes" id="UP000567795"/>
    </source>
</evidence>
<comment type="caution">
    <text evidence="6">The sequence shown here is derived from an EMBL/GenBank/DDBJ whole genome shotgun (WGS) entry which is preliminary data.</text>
</comment>
<dbReference type="InterPro" id="IPR000843">
    <property type="entry name" value="HTH_LacI"/>
</dbReference>
<dbReference type="Pfam" id="PF00356">
    <property type="entry name" value="LacI"/>
    <property type="match status" value="1"/>
</dbReference>
<gene>
    <name evidence="6" type="ORF">FHU37_001890</name>
</gene>
<evidence type="ECO:0000313" key="6">
    <source>
        <dbReference type="EMBL" id="NYI04947.1"/>
    </source>
</evidence>
<dbReference type="Proteomes" id="UP000567795">
    <property type="component" value="Unassembled WGS sequence"/>
</dbReference>
<dbReference type="SMART" id="SM00354">
    <property type="entry name" value="HTH_LACI"/>
    <property type="match status" value="1"/>
</dbReference>
<evidence type="ECO:0000259" key="5">
    <source>
        <dbReference type="PROSITE" id="PS50932"/>
    </source>
</evidence>
<proteinExistence type="predicted"/>
<sequence>MNGQTDPDGRRATEPAQEPGPAARGSGRRRGRRAEEGGRTGRSTIRDVAAQAGVSVATVSRVLAENYPVAPATRQRVLRAIRDLDYVANAHARALAGVGTETVAFVVEDVRGPSFAHAAHGVEQETARRGRLCLVCATGGDPRRELAVVKLMREQRAGAVILVGGIEDSPTYRARMAEFAQSLESAGSRLVLCGRPPLGEDVPATVVEYDNEGGAYGLSSHLLSAGHRRILFLGGLATHTTTAGRLAGHNRALADHGVEADPALVENGDFTRAYGYRRTRERIAAGVDFTAVFAGTDMVAAGALEAITEAGLRVPDDISLVGFDDIPLASDLTPKLTTVHVPYEELGRAAVRLALDRRERGGDRTEQHLVLGTHVVVRQSVRNVRRGG</sequence>
<name>A0A852ZTR7_9ACTN</name>
<dbReference type="InterPro" id="IPR046335">
    <property type="entry name" value="LacI/GalR-like_sensor"/>
</dbReference>
<dbReference type="InterPro" id="IPR010982">
    <property type="entry name" value="Lambda_DNA-bd_dom_sf"/>
</dbReference>
<dbReference type="Gene3D" id="3.40.50.2300">
    <property type="match status" value="2"/>
</dbReference>
<dbReference type="SUPFAM" id="SSF53822">
    <property type="entry name" value="Periplasmic binding protein-like I"/>
    <property type="match status" value="1"/>
</dbReference>
<feature type="region of interest" description="Disordered" evidence="4">
    <location>
        <begin position="1"/>
        <end position="45"/>
    </location>
</feature>
<keyword evidence="1" id="KW-0805">Transcription regulation</keyword>
<accession>A0A852ZTR7</accession>
<evidence type="ECO:0000256" key="3">
    <source>
        <dbReference type="ARBA" id="ARBA00023163"/>
    </source>
</evidence>
<evidence type="ECO:0000256" key="2">
    <source>
        <dbReference type="ARBA" id="ARBA00023125"/>
    </source>
</evidence>
<dbReference type="EMBL" id="JACBZD010000001">
    <property type="protein sequence ID" value="NYI04947.1"/>
    <property type="molecule type" value="Genomic_DNA"/>
</dbReference>
<evidence type="ECO:0000256" key="4">
    <source>
        <dbReference type="SAM" id="MobiDB-lite"/>
    </source>
</evidence>